<reference evidence="2 3" key="1">
    <citation type="submission" date="2016-10" db="EMBL/GenBank/DDBJ databases">
        <authorList>
            <person name="de Groot N.N."/>
        </authorList>
    </citation>
    <scope>NUCLEOTIDE SEQUENCE [LARGE SCALE GENOMIC DNA]</scope>
    <source>
        <strain evidence="2 3">DSM 29439</strain>
    </source>
</reference>
<name>A0A1I0QR41_9RHOB</name>
<sequence>MTHMPTIRQKALPEDMRLLLRDYPREAWQDDPNFAASIQNWMGAHVMFGQLAELIRLNTEGYLDKQIAPEDHARRLSQYGNLLVRNLHGHHHWEDRKFFPELSAADARFDHGLDTLEADHVVLDDLLDRFTRQANRVVTLTQMDESQAREEAQPVHDMTEVLEGFLSRHLTDEEDLVVPILLHHKLRG</sequence>
<gene>
    <name evidence="2" type="ORF">SAMN05444851_2810</name>
</gene>
<dbReference type="InterPro" id="IPR012312">
    <property type="entry name" value="Hemerythrin-like"/>
</dbReference>
<keyword evidence="3" id="KW-1185">Reference proteome</keyword>
<dbReference type="Gene3D" id="1.20.120.520">
    <property type="entry name" value="nmb1532 protein domain like"/>
    <property type="match status" value="1"/>
</dbReference>
<dbReference type="AlphaFoldDB" id="A0A1I0QR41"/>
<dbReference type="RefSeq" id="WP_245744746.1">
    <property type="nucleotide sequence ID" value="NZ_FOJB01000001.1"/>
</dbReference>
<protein>
    <submittedName>
        <fullName evidence="2">Hemerythrin HHE cation binding domain-containing protein</fullName>
    </submittedName>
</protein>
<accession>A0A1I0QR41</accession>
<proteinExistence type="predicted"/>
<evidence type="ECO:0000313" key="2">
    <source>
        <dbReference type="EMBL" id="SEW29756.1"/>
    </source>
</evidence>
<evidence type="ECO:0000259" key="1">
    <source>
        <dbReference type="Pfam" id="PF01814"/>
    </source>
</evidence>
<evidence type="ECO:0000313" key="3">
    <source>
        <dbReference type="Proteomes" id="UP000199650"/>
    </source>
</evidence>
<dbReference type="Proteomes" id="UP000199650">
    <property type="component" value="Unassembled WGS sequence"/>
</dbReference>
<dbReference type="EMBL" id="FOJB01000001">
    <property type="protein sequence ID" value="SEW29756.1"/>
    <property type="molecule type" value="Genomic_DNA"/>
</dbReference>
<dbReference type="Pfam" id="PF01814">
    <property type="entry name" value="Hemerythrin"/>
    <property type="match status" value="1"/>
</dbReference>
<feature type="domain" description="Hemerythrin-like" evidence="1">
    <location>
        <begin position="38"/>
        <end position="181"/>
    </location>
</feature>
<organism evidence="2 3">
    <name type="scientific">Aliiroseovarius sediminilitoris</name>
    <dbReference type="NCBI Taxonomy" id="1173584"/>
    <lineage>
        <taxon>Bacteria</taxon>
        <taxon>Pseudomonadati</taxon>
        <taxon>Pseudomonadota</taxon>
        <taxon>Alphaproteobacteria</taxon>
        <taxon>Rhodobacterales</taxon>
        <taxon>Paracoccaceae</taxon>
        <taxon>Aliiroseovarius</taxon>
    </lineage>
</organism>
<dbReference type="STRING" id="1173584.SAMN05444851_2810"/>